<organism evidence="8 9">
    <name type="scientific">Atopococcus tabaci</name>
    <dbReference type="NCBI Taxonomy" id="269774"/>
    <lineage>
        <taxon>Bacteria</taxon>
        <taxon>Bacillati</taxon>
        <taxon>Bacillota</taxon>
        <taxon>Bacilli</taxon>
        <taxon>Lactobacillales</taxon>
        <taxon>Carnobacteriaceae</taxon>
        <taxon>Atopococcus</taxon>
    </lineage>
</organism>
<dbReference type="GO" id="GO:0006011">
    <property type="term" value="P:UDP-alpha-D-glucose metabolic process"/>
    <property type="evidence" value="ECO:0007669"/>
    <property type="project" value="InterPro"/>
</dbReference>
<dbReference type="InterPro" id="IPR005771">
    <property type="entry name" value="GalU_uridylyltTrfase_bac/arc"/>
</dbReference>
<keyword evidence="4 8" id="KW-0808">Transferase</keyword>
<evidence type="ECO:0000256" key="5">
    <source>
        <dbReference type="ARBA" id="ARBA00022695"/>
    </source>
</evidence>
<dbReference type="SUPFAM" id="SSF53448">
    <property type="entry name" value="Nucleotide-diphospho-sugar transferases"/>
    <property type="match status" value="1"/>
</dbReference>
<comment type="similarity">
    <text evidence="2">Belongs to the UDPGP type 2 family.</text>
</comment>
<gene>
    <name evidence="8" type="ORF">Q4F26_04425</name>
</gene>
<dbReference type="Pfam" id="PF00483">
    <property type="entry name" value="NTP_transferase"/>
    <property type="match status" value="1"/>
</dbReference>
<dbReference type="AlphaFoldDB" id="A0AA43UCR3"/>
<dbReference type="InterPro" id="IPR029044">
    <property type="entry name" value="Nucleotide-diphossugar_trans"/>
</dbReference>
<evidence type="ECO:0000313" key="9">
    <source>
        <dbReference type="Proteomes" id="UP001171751"/>
    </source>
</evidence>
<comment type="caution">
    <text evidence="8">The sequence shown here is derived from an EMBL/GenBank/DDBJ whole genome shotgun (WGS) entry which is preliminary data.</text>
</comment>
<evidence type="ECO:0000256" key="1">
    <source>
        <dbReference type="ARBA" id="ARBA00005136"/>
    </source>
</evidence>
<name>A0AA43UCR3_9LACT</name>
<dbReference type="CDD" id="cd02541">
    <property type="entry name" value="UGPase_prokaryotic"/>
    <property type="match status" value="1"/>
</dbReference>
<dbReference type="EMBL" id="JAUNQW010000016">
    <property type="protein sequence ID" value="MDO5457572.1"/>
    <property type="molecule type" value="Genomic_DNA"/>
</dbReference>
<dbReference type="InterPro" id="IPR005835">
    <property type="entry name" value="NTP_transferase_dom"/>
</dbReference>
<comment type="pathway">
    <text evidence="1">Carbohydrate metabolism; nucleotide-sugar metabolism.</text>
</comment>
<dbReference type="EC" id="2.7.7.9" evidence="3"/>
<dbReference type="Proteomes" id="UP001171751">
    <property type="component" value="Unassembled WGS sequence"/>
</dbReference>
<dbReference type="PANTHER" id="PTHR43197:SF1">
    <property type="entry name" value="UTP--GLUCOSE-1-PHOSPHATE URIDYLYLTRANSFERASE"/>
    <property type="match status" value="1"/>
</dbReference>
<accession>A0AA43UCR3</accession>
<sequence>MAKITKAVIPVAGLGLNFLPTTKATAKEMLPIVDKPIMQFVVEEALASGIEEFVIVTGRHKRSIEDHFDANFDLEQNLLAKNKDDLYQKATETTLDNVYYVRQPYPKGLGDAVLQAKEFIGNEPFVVLLADNIMPSEIPITRQLIEEFDQVDASVIAVQESHEVEDLSSYGVVDVKEKINERLYAVNKIVEKPDPDKIEGSYVSTGRYVLTPEIFDFLESQEPDEDGQIQLSEAISRLNEKEPVYAYQFDGERYDVGDIEGYLEANILYGLKHPETADEFKDYLIKLADKLKNE</sequence>
<dbReference type="GO" id="GO:0003983">
    <property type="term" value="F:UTP:glucose-1-phosphate uridylyltransferase activity"/>
    <property type="evidence" value="ECO:0007669"/>
    <property type="project" value="UniProtKB-EC"/>
</dbReference>
<evidence type="ECO:0000259" key="7">
    <source>
        <dbReference type="Pfam" id="PF00483"/>
    </source>
</evidence>
<protein>
    <recommendedName>
        <fullName evidence="3">UTP--glucose-1-phosphate uridylyltransferase</fullName>
        <ecNumber evidence="3">2.7.7.9</ecNumber>
    </recommendedName>
</protein>
<proteinExistence type="inferred from homology"/>
<evidence type="ECO:0000256" key="4">
    <source>
        <dbReference type="ARBA" id="ARBA00022679"/>
    </source>
</evidence>
<keyword evidence="9" id="KW-1185">Reference proteome</keyword>
<evidence type="ECO:0000256" key="2">
    <source>
        <dbReference type="ARBA" id="ARBA00006890"/>
    </source>
</evidence>
<evidence type="ECO:0000313" key="8">
    <source>
        <dbReference type="EMBL" id="MDO5457572.1"/>
    </source>
</evidence>
<feature type="domain" description="Nucleotidyl transferase" evidence="7">
    <location>
        <begin position="6"/>
        <end position="266"/>
    </location>
</feature>
<comment type="catalytic activity">
    <reaction evidence="6">
        <text>alpha-D-glucose 1-phosphate + UTP + H(+) = UDP-alpha-D-glucose + diphosphate</text>
        <dbReference type="Rhea" id="RHEA:19889"/>
        <dbReference type="ChEBI" id="CHEBI:15378"/>
        <dbReference type="ChEBI" id="CHEBI:33019"/>
        <dbReference type="ChEBI" id="CHEBI:46398"/>
        <dbReference type="ChEBI" id="CHEBI:58601"/>
        <dbReference type="ChEBI" id="CHEBI:58885"/>
        <dbReference type="EC" id="2.7.7.9"/>
    </reaction>
</comment>
<dbReference type="PANTHER" id="PTHR43197">
    <property type="entry name" value="UTP--GLUCOSE-1-PHOSPHATE URIDYLYLTRANSFERASE"/>
    <property type="match status" value="1"/>
</dbReference>
<evidence type="ECO:0000256" key="6">
    <source>
        <dbReference type="ARBA" id="ARBA00048128"/>
    </source>
</evidence>
<dbReference type="Gene3D" id="3.90.550.10">
    <property type="entry name" value="Spore Coat Polysaccharide Biosynthesis Protein SpsA, Chain A"/>
    <property type="match status" value="1"/>
</dbReference>
<evidence type="ECO:0000256" key="3">
    <source>
        <dbReference type="ARBA" id="ARBA00012415"/>
    </source>
</evidence>
<keyword evidence="5 8" id="KW-0548">Nucleotidyltransferase</keyword>
<reference evidence="8" key="1">
    <citation type="submission" date="2023-07" db="EMBL/GenBank/DDBJ databases">
        <title>Between Cages and Wild: Unraveling the Impact of Captivity on Animal Microbiomes and Antimicrobial Resistance.</title>
        <authorList>
            <person name="Schmartz G.P."/>
            <person name="Rehner J."/>
            <person name="Schuff M.J."/>
            <person name="Becker S.L."/>
            <person name="Kravczyk M."/>
            <person name="Gurevich A."/>
            <person name="Francke R."/>
            <person name="Mueller R."/>
            <person name="Keller V."/>
            <person name="Keller A."/>
        </authorList>
    </citation>
    <scope>NUCLEOTIDE SEQUENCE</scope>
    <source>
        <strain evidence="8">S39M_St_73</strain>
    </source>
</reference>